<evidence type="ECO:0000256" key="1">
    <source>
        <dbReference type="ARBA" id="ARBA00022603"/>
    </source>
</evidence>
<sequence>MADPLSSLASITAAISTIQVEDIQNEERAKLISAIEKLRTSLETPEEKIQRLSYGHFVSACIRVAQGMGVFDAFSQSASSEITLSELSAKTKGDESLLYRIMRFLHAQNMFEDIGTETPTYKASPIALALANGTTSGETFKHVENLSPISAGLAAYFEKTNYQNPSNAYNGPLQFGLNTKDHYFDWLARNPEAQSAFNTVMGNRRGMQKNWFEMYPVLERFNYTETVAEGKGEKDRVLLVDVGGNEGHELVAFRKRFPNLQGRLILQDIPSVVEGITAPLGENIDIVKYNMLDPQPIKAAKAYYMRTVLLDWPDKQALQILANIRESMAPDSVLLVQDLIYPDRNAPVNPLSAVLDFMMMECFSALQRTEAEWVGLFEMAGFVVRNVYRPEGQAFLPVALFEAVLSHNSE</sequence>
<dbReference type="GO" id="GO:0008171">
    <property type="term" value="F:O-methyltransferase activity"/>
    <property type="evidence" value="ECO:0007669"/>
    <property type="project" value="InterPro"/>
</dbReference>
<proteinExistence type="predicted"/>
<accession>A0A1L9TC28</accession>
<dbReference type="OrthoDB" id="1535081at2759"/>
<organism evidence="6 7">
    <name type="scientific">Aspergillus sydowii CBS 593.65</name>
    <dbReference type="NCBI Taxonomy" id="1036612"/>
    <lineage>
        <taxon>Eukaryota</taxon>
        <taxon>Fungi</taxon>
        <taxon>Dikarya</taxon>
        <taxon>Ascomycota</taxon>
        <taxon>Pezizomycotina</taxon>
        <taxon>Eurotiomycetes</taxon>
        <taxon>Eurotiomycetidae</taxon>
        <taxon>Eurotiales</taxon>
        <taxon>Aspergillaceae</taxon>
        <taxon>Aspergillus</taxon>
        <taxon>Aspergillus subgen. Nidulantes</taxon>
    </lineage>
</organism>
<dbReference type="STRING" id="1036612.A0A1L9TC28"/>
<dbReference type="InterPro" id="IPR012967">
    <property type="entry name" value="COMT_dimerisation"/>
</dbReference>
<keyword evidence="7" id="KW-1185">Reference proteome</keyword>
<dbReference type="Gene3D" id="1.10.10.10">
    <property type="entry name" value="Winged helix-like DNA-binding domain superfamily/Winged helix DNA-binding domain"/>
    <property type="match status" value="1"/>
</dbReference>
<dbReference type="AlphaFoldDB" id="A0A1L9TC28"/>
<dbReference type="InterPro" id="IPR036390">
    <property type="entry name" value="WH_DNA-bd_sf"/>
</dbReference>
<dbReference type="PANTHER" id="PTHR43712">
    <property type="entry name" value="PUTATIVE (AFU_ORTHOLOGUE AFUA_4G14580)-RELATED"/>
    <property type="match status" value="1"/>
</dbReference>
<dbReference type="SUPFAM" id="SSF46785">
    <property type="entry name" value="Winged helix' DNA-binding domain"/>
    <property type="match status" value="1"/>
</dbReference>
<dbReference type="InterPro" id="IPR029063">
    <property type="entry name" value="SAM-dependent_MTases_sf"/>
</dbReference>
<dbReference type="VEuPathDB" id="FungiDB:ASPSYDRAFT_205904"/>
<dbReference type="Gene3D" id="3.40.50.150">
    <property type="entry name" value="Vaccinia Virus protein VP39"/>
    <property type="match status" value="1"/>
</dbReference>
<feature type="domain" description="O-methyltransferase C-terminal" evidence="4">
    <location>
        <begin position="238"/>
        <end position="382"/>
    </location>
</feature>
<dbReference type="PIRSF" id="PIRSF005739">
    <property type="entry name" value="O-mtase"/>
    <property type="match status" value="1"/>
</dbReference>
<evidence type="ECO:0000259" key="4">
    <source>
        <dbReference type="Pfam" id="PF00891"/>
    </source>
</evidence>
<dbReference type="GO" id="GO:0044550">
    <property type="term" value="P:secondary metabolite biosynthetic process"/>
    <property type="evidence" value="ECO:0007669"/>
    <property type="project" value="UniProtKB-ARBA"/>
</dbReference>
<keyword evidence="1" id="KW-0489">Methyltransferase</keyword>
<evidence type="ECO:0000256" key="3">
    <source>
        <dbReference type="ARBA" id="ARBA00022691"/>
    </source>
</evidence>
<evidence type="ECO:0000256" key="2">
    <source>
        <dbReference type="ARBA" id="ARBA00022679"/>
    </source>
</evidence>
<dbReference type="InterPro" id="IPR016461">
    <property type="entry name" value="COMT-like"/>
</dbReference>
<dbReference type="PROSITE" id="PS51683">
    <property type="entry name" value="SAM_OMT_II"/>
    <property type="match status" value="1"/>
</dbReference>
<dbReference type="Proteomes" id="UP000184356">
    <property type="component" value="Unassembled WGS sequence"/>
</dbReference>
<feature type="domain" description="O-methyltransferase dimerisation" evidence="5">
    <location>
        <begin position="52"/>
        <end position="130"/>
    </location>
</feature>
<dbReference type="GeneID" id="63759965"/>
<dbReference type="InterPro" id="IPR036388">
    <property type="entry name" value="WH-like_DNA-bd_sf"/>
</dbReference>
<dbReference type="GO" id="GO:0032259">
    <property type="term" value="P:methylation"/>
    <property type="evidence" value="ECO:0007669"/>
    <property type="project" value="UniProtKB-KW"/>
</dbReference>
<gene>
    <name evidence="6" type="ORF">ASPSYDRAFT_205904</name>
</gene>
<dbReference type="GO" id="GO:0046983">
    <property type="term" value="F:protein dimerization activity"/>
    <property type="evidence" value="ECO:0007669"/>
    <property type="project" value="InterPro"/>
</dbReference>
<dbReference type="Pfam" id="PF08100">
    <property type="entry name" value="Dimerisation"/>
    <property type="match status" value="1"/>
</dbReference>
<dbReference type="RefSeq" id="XP_040700767.1">
    <property type="nucleotide sequence ID" value="XM_040843892.1"/>
</dbReference>
<keyword evidence="2" id="KW-0808">Transferase</keyword>
<name>A0A1L9TC28_9EURO</name>
<keyword evidence="3" id="KW-0949">S-adenosyl-L-methionine</keyword>
<evidence type="ECO:0000313" key="6">
    <source>
        <dbReference type="EMBL" id="OJJ56961.1"/>
    </source>
</evidence>
<dbReference type="EMBL" id="KV878589">
    <property type="protein sequence ID" value="OJJ56961.1"/>
    <property type="molecule type" value="Genomic_DNA"/>
</dbReference>
<reference evidence="7" key="1">
    <citation type="journal article" date="2017" name="Genome Biol.">
        <title>Comparative genomics reveals high biological diversity and specific adaptations in the industrially and medically important fungal genus Aspergillus.</title>
        <authorList>
            <person name="de Vries R.P."/>
            <person name="Riley R."/>
            <person name="Wiebenga A."/>
            <person name="Aguilar-Osorio G."/>
            <person name="Amillis S."/>
            <person name="Uchima C.A."/>
            <person name="Anderluh G."/>
            <person name="Asadollahi M."/>
            <person name="Askin M."/>
            <person name="Barry K."/>
            <person name="Battaglia E."/>
            <person name="Bayram O."/>
            <person name="Benocci T."/>
            <person name="Braus-Stromeyer S.A."/>
            <person name="Caldana C."/>
            <person name="Canovas D."/>
            <person name="Cerqueira G.C."/>
            <person name="Chen F."/>
            <person name="Chen W."/>
            <person name="Choi C."/>
            <person name="Clum A."/>
            <person name="Dos Santos R.A."/>
            <person name="Damasio A.R."/>
            <person name="Diallinas G."/>
            <person name="Emri T."/>
            <person name="Fekete E."/>
            <person name="Flipphi M."/>
            <person name="Freyberg S."/>
            <person name="Gallo A."/>
            <person name="Gournas C."/>
            <person name="Habgood R."/>
            <person name="Hainaut M."/>
            <person name="Harispe M.L."/>
            <person name="Henrissat B."/>
            <person name="Hilden K.S."/>
            <person name="Hope R."/>
            <person name="Hossain A."/>
            <person name="Karabika E."/>
            <person name="Karaffa L."/>
            <person name="Karanyi Z."/>
            <person name="Krasevec N."/>
            <person name="Kuo A."/>
            <person name="Kusch H."/>
            <person name="LaButti K."/>
            <person name="Lagendijk E.L."/>
            <person name="Lapidus A."/>
            <person name="Levasseur A."/>
            <person name="Lindquist E."/>
            <person name="Lipzen A."/>
            <person name="Logrieco A.F."/>
            <person name="MacCabe A."/>
            <person name="Maekelae M.R."/>
            <person name="Malavazi I."/>
            <person name="Melin P."/>
            <person name="Meyer V."/>
            <person name="Mielnichuk N."/>
            <person name="Miskei M."/>
            <person name="Molnar A.P."/>
            <person name="Mule G."/>
            <person name="Ngan C.Y."/>
            <person name="Orejas M."/>
            <person name="Orosz E."/>
            <person name="Ouedraogo J.P."/>
            <person name="Overkamp K.M."/>
            <person name="Park H.-S."/>
            <person name="Perrone G."/>
            <person name="Piumi F."/>
            <person name="Punt P.J."/>
            <person name="Ram A.F."/>
            <person name="Ramon A."/>
            <person name="Rauscher S."/>
            <person name="Record E."/>
            <person name="Riano-Pachon D.M."/>
            <person name="Robert V."/>
            <person name="Roehrig J."/>
            <person name="Ruller R."/>
            <person name="Salamov A."/>
            <person name="Salih N.S."/>
            <person name="Samson R.A."/>
            <person name="Sandor E."/>
            <person name="Sanguinetti M."/>
            <person name="Schuetze T."/>
            <person name="Sepcic K."/>
            <person name="Shelest E."/>
            <person name="Sherlock G."/>
            <person name="Sophianopoulou V."/>
            <person name="Squina F.M."/>
            <person name="Sun H."/>
            <person name="Susca A."/>
            <person name="Todd R.B."/>
            <person name="Tsang A."/>
            <person name="Unkles S.E."/>
            <person name="van de Wiele N."/>
            <person name="van Rossen-Uffink D."/>
            <person name="Oliveira J.V."/>
            <person name="Vesth T.C."/>
            <person name="Visser J."/>
            <person name="Yu J.-H."/>
            <person name="Zhou M."/>
            <person name="Andersen M.R."/>
            <person name="Archer D.B."/>
            <person name="Baker S.E."/>
            <person name="Benoit I."/>
            <person name="Brakhage A.A."/>
            <person name="Braus G.H."/>
            <person name="Fischer R."/>
            <person name="Frisvad J.C."/>
            <person name="Goldman G.H."/>
            <person name="Houbraken J."/>
            <person name="Oakley B."/>
            <person name="Pocsi I."/>
            <person name="Scazzocchio C."/>
            <person name="Seiboth B."/>
            <person name="vanKuyk P.A."/>
            <person name="Wortman J."/>
            <person name="Dyer P.S."/>
            <person name="Grigoriev I.V."/>
        </authorList>
    </citation>
    <scope>NUCLEOTIDE SEQUENCE [LARGE SCALE GENOMIC DNA]</scope>
    <source>
        <strain evidence="7">CBS 593.65</strain>
    </source>
</reference>
<dbReference type="PANTHER" id="PTHR43712:SF11">
    <property type="entry name" value="O-METHYLTRANSFERASE (AFU_ORTHOLOGUE AFUA_2G17820)-RELATED"/>
    <property type="match status" value="1"/>
</dbReference>
<dbReference type="InterPro" id="IPR001077">
    <property type="entry name" value="COMT_C"/>
</dbReference>
<dbReference type="Pfam" id="PF00891">
    <property type="entry name" value="Methyltransf_2"/>
    <property type="match status" value="1"/>
</dbReference>
<evidence type="ECO:0000259" key="5">
    <source>
        <dbReference type="Pfam" id="PF08100"/>
    </source>
</evidence>
<protein>
    <submittedName>
        <fullName evidence="6">Uncharacterized protein</fullName>
    </submittedName>
</protein>
<evidence type="ECO:0000313" key="7">
    <source>
        <dbReference type="Proteomes" id="UP000184356"/>
    </source>
</evidence>
<dbReference type="SUPFAM" id="SSF53335">
    <property type="entry name" value="S-adenosyl-L-methionine-dependent methyltransferases"/>
    <property type="match status" value="1"/>
</dbReference>